<feature type="region of interest" description="Disordered" evidence="1">
    <location>
        <begin position="162"/>
        <end position="199"/>
    </location>
</feature>
<sequence length="199" mass="22174">MATGVKFTLPKEYPVIPSSFCYKELRNPDTSSTLLEAAESEISTPPLNSKCKDVEEQENSPSAPISELKQRASPSTGPWSKTFLEKADQLKYDTIVEDPLKRRSERMQHLRKGFKDPQCSSKNYLGCNVEPPTLSPYITKNLGNTFCKIDESKLTETALLKKKKVTVSVPGGKKTQKKKPAPGGKNDEEPKKDAKMPKK</sequence>
<feature type="compositionally biased region" description="Basic and acidic residues" evidence="1">
    <location>
        <begin position="185"/>
        <end position="199"/>
    </location>
</feature>
<name>A0A8T0QZA5_PANVG</name>
<dbReference type="PANTHER" id="PTHR33075:SF7">
    <property type="entry name" value="OS02G0303350 PROTEIN"/>
    <property type="match status" value="1"/>
</dbReference>
<dbReference type="AlphaFoldDB" id="A0A8T0QZA5"/>
<proteinExistence type="predicted"/>
<protein>
    <submittedName>
        <fullName evidence="2">Uncharacterized protein</fullName>
    </submittedName>
</protein>
<organism evidence="2 3">
    <name type="scientific">Panicum virgatum</name>
    <name type="common">Blackwell switchgrass</name>
    <dbReference type="NCBI Taxonomy" id="38727"/>
    <lineage>
        <taxon>Eukaryota</taxon>
        <taxon>Viridiplantae</taxon>
        <taxon>Streptophyta</taxon>
        <taxon>Embryophyta</taxon>
        <taxon>Tracheophyta</taxon>
        <taxon>Spermatophyta</taxon>
        <taxon>Magnoliopsida</taxon>
        <taxon>Liliopsida</taxon>
        <taxon>Poales</taxon>
        <taxon>Poaceae</taxon>
        <taxon>PACMAD clade</taxon>
        <taxon>Panicoideae</taxon>
        <taxon>Panicodae</taxon>
        <taxon>Paniceae</taxon>
        <taxon>Panicinae</taxon>
        <taxon>Panicum</taxon>
        <taxon>Panicum sect. Hiantes</taxon>
    </lineage>
</organism>
<dbReference type="Proteomes" id="UP000823388">
    <property type="component" value="Chromosome 6N"/>
</dbReference>
<dbReference type="PANTHER" id="PTHR33075">
    <property type="entry name" value="OS02G0499800 PROTEIN"/>
    <property type="match status" value="1"/>
</dbReference>
<evidence type="ECO:0000313" key="2">
    <source>
        <dbReference type="EMBL" id="KAG2578239.1"/>
    </source>
</evidence>
<comment type="caution">
    <text evidence="2">The sequence shown here is derived from an EMBL/GenBank/DDBJ whole genome shotgun (WGS) entry which is preliminary data.</text>
</comment>
<evidence type="ECO:0000313" key="3">
    <source>
        <dbReference type="Proteomes" id="UP000823388"/>
    </source>
</evidence>
<feature type="region of interest" description="Disordered" evidence="1">
    <location>
        <begin position="32"/>
        <end position="79"/>
    </location>
</feature>
<gene>
    <name evidence="2" type="ORF">PVAP13_6NG186803</name>
</gene>
<reference evidence="2" key="1">
    <citation type="submission" date="2020-05" db="EMBL/GenBank/DDBJ databases">
        <title>WGS assembly of Panicum virgatum.</title>
        <authorList>
            <person name="Lovell J.T."/>
            <person name="Jenkins J."/>
            <person name="Shu S."/>
            <person name="Juenger T.E."/>
            <person name="Schmutz J."/>
        </authorList>
    </citation>
    <scope>NUCLEOTIDE SEQUENCE</scope>
    <source>
        <strain evidence="2">AP13</strain>
    </source>
</reference>
<accession>A0A8T0QZA5</accession>
<keyword evidence="3" id="KW-1185">Reference proteome</keyword>
<evidence type="ECO:0000256" key="1">
    <source>
        <dbReference type="SAM" id="MobiDB-lite"/>
    </source>
</evidence>
<dbReference type="EMBL" id="CM029048">
    <property type="protein sequence ID" value="KAG2578239.1"/>
    <property type="molecule type" value="Genomic_DNA"/>
</dbReference>